<dbReference type="SMART" id="SM00098">
    <property type="entry name" value="alkPPc"/>
    <property type="match status" value="1"/>
</dbReference>
<dbReference type="SUPFAM" id="SSF53649">
    <property type="entry name" value="Alkaline phosphatase-like"/>
    <property type="match status" value="1"/>
</dbReference>
<accession>A0A3N0V1G3</accession>
<evidence type="ECO:0000256" key="11">
    <source>
        <dbReference type="ARBA" id="ARBA00023288"/>
    </source>
</evidence>
<feature type="binding site" evidence="13">
    <location>
        <position position="185"/>
    </location>
    <ligand>
        <name>Mg(2+)</name>
        <dbReference type="ChEBI" id="CHEBI:18420"/>
    </ligand>
</feature>
<keyword evidence="2" id="KW-1003">Cell membrane</keyword>
<feature type="binding site" evidence="13">
    <location>
        <position position="341"/>
    </location>
    <ligand>
        <name>Mg(2+)</name>
        <dbReference type="ChEBI" id="CHEBI:18420"/>
    </ligand>
</feature>
<evidence type="ECO:0000256" key="7">
    <source>
        <dbReference type="ARBA" id="ARBA00022833"/>
    </source>
</evidence>
<feature type="binding site" evidence="13">
    <location>
        <position position="388"/>
    </location>
    <ligand>
        <name>Zn(2+)</name>
        <dbReference type="ChEBI" id="CHEBI:29105"/>
        <label>2</label>
    </ligand>
</feature>
<keyword evidence="10" id="KW-0325">Glycoprotein</keyword>
<feature type="binding site" evidence="13">
    <location>
        <position position="70"/>
    </location>
    <ligand>
        <name>Mg(2+)</name>
        <dbReference type="ChEBI" id="CHEBI:18420"/>
    </ligand>
</feature>
<dbReference type="Gene3D" id="3.40.720.10">
    <property type="entry name" value="Alkaline Phosphatase, subunit A"/>
    <property type="match status" value="1"/>
</dbReference>
<feature type="binding site" evidence="13">
    <location>
        <position position="346"/>
    </location>
    <ligand>
        <name>Zn(2+)</name>
        <dbReference type="ChEBI" id="CHEBI:29105"/>
        <label>2</label>
    </ligand>
</feature>
<organism evidence="15 16">
    <name type="scientific">Pseudomethylobacillus aquaticus</name>
    <dbReference type="NCBI Taxonomy" id="2676064"/>
    <lineage>
        <taxon>Bacteria</taxon>
        <taxon>Pseudomonadati</taxon>
        <taxon>Pseudomonadota</taxon>
        <taxon>Betaproteobacteria</taxon>
        <taxon>Nitrosomonadales</taxon>
        <taxon>Methylophilaceae</taxon>
        <taxon>Pseudomethylobacillus</taxon>
    </lineage>
</organism>
<reference evidence="15 16" key="1">
    <citation type="submission" date="2018-10" db="EMBL/GenBank/DDBJ databases">
        <authorList>
            <person name="Chen W.-M."/>
        </authorList>
    </citation>
    <scope>NUCLEOTIDE SEQUENCE [LARGE SCALE GENOMIC DNA]</scope>
    <source>
        <strain evidence="15 16">H-5</strain>
    </source>
</reference>
<keyword evidence="5 13" id="KW-0479">Metal-binding</keyword>
<dbReference type="FunFam" id="3.40.720.10:FF:000008">
    <property type="entry name" value="Alkaline phosphatase"/>
    <property type="match status" value="1"/>
</dbReference>
<dbReference type="PANTHER" id="PTHR11596:SF5">
    <property type="entry name" value="ALKALINE PHOSPHATASE"/>
    <property type="match status" value="1"/>
</dbReference>
<evidence type="ECO:0000256" key="9">
    <source>
        <dbReference type="ARBA" id="ARBA00023136"/>
    </source>
</evidence>
<keyword evidence="9" id="KW-0472">Membrane</keyword>
<dbReference type="GO" id="GO:0098552">
    <property type="term" value="C:side of membrane"/>
    <property type="evidence" value="ECO:0007669"/>
    <property type="project" value="UniProtKB-KW"/>
</dbReference>
<evidence type="ECO:0000256" key="8">
    <source>
        <dbReference type="ARBA" id="ARBA00022842"/>
    </source>
</evidence>
<dbReference type="EMBL" id="RJVP01000003">
    <property type="protein sequence ID" value="ROH86394.1"/>
    <property type="molecule type" value="Genomic_DNA"/>
</dbReference>
<evidence type="ECO:0000256" key="14">
    <source>
        <dbReference type="RuleBase" id="RU003946"/>
    </source>
</evidence>
<evidence type="ECO:0000256" key="3">
    <source>
        <dbReference type="ARBA" id="ARBA00022553"/>
    </source>
</evidence>
<proteinExistence type="inferred from homology"/>
<feature type="binding site" evidence="13">
    <location>
        <position position="350"/>
    </location>
    <ligand>
        <name>Zn(2+)</name>
        <dbReference type="ChEBI" id="CHEBI:29105"/>
        <label>2</label>
    </ligand>
</feature>
<dbReference type="PRINTS" id="PR00113">
    <property type="entry name" value="ALKPHPHTASE"/>
</dbReference>
<keyword evidence="16" id="KW-1185">Reference proteome</keyword>
<keyword evidence="8 13" id="KW-0460">Magnesium</keyword>
<evidence type="ECO:0000256" key="1">
    <source>
        <dbReference type="ARBA" id="ARBA00004609"/>
    </source>
</evidence>
<dbReference type="InterPro" id="IPR001952">
    <property type="entry name" value="Alkaline_phosphatase"/>
</dbReference>
<dbReference type="GO" id="GO:0046872">
    <property type="term" value="F:metal ion binding"/>
    <property type="evidence" value="ECO:0007669"/>
    <property type="project" value="UniProtKB-KW"/>
</dbReference>
<dbReference type="CDD" id="cd16012">
    <property type="entry name" value="ALP"/>
    <property type="match status" value="1"/>
</dbReference>
<feature type="active site" description="Phosphoserine intermediate" evidence="12">
    <location>
        <position position="120"/>
    </location>
</feature>
<dbReference type="Proteomes" id="UP000275137">
    <property type="component" value="Unassembled WGS sequence"/>
</dbReference>
<evidence type="ECO:0000256" key="13">
    <source>
        <dbReference type="PIRSR" id="PIRSR601952-2"/>
    </source>
</evidence>
<feature type="binding site" evidence="13">
    <location>
        <position position="183"/>
    </location>
    <ligand>
        <name>Mg(2+)</name>
        <dbReference type="ChEBI" id="CHEBI:18420"/>
    </ligand>
</feature>
<evidence type="ECO:0000313" key="15">
    <source>
        <dbReference type="EMBL" id="ROH86394.1"/>
    </source>
</evidence>
<evidence type="ECO:0000256" key="5">
    <source>
        <dbReference type="ARBA" id="ARBA00022723"/>
    </source>
</evidence>
<dbReference type="Pfam" id="PF00245">
    <property type="entry name" value="Alk_phosphatase"/>
    <property type="match status" value="1"/>
</dbReference>
<comment type="caution">
    <text evidence="15">The sequence shown here is derived from an EMBL/GenBank/DDBJ whole genome shotgun (WGS) entry which is preliminary data.</text>
</comment>
<evidence type="ECO:0000256" key="6">
    <source>
        <dbReference type="ARBA" id="ARBA00022801"/>
    </source>
</evidence>
<keyword evidence="3" id="KW-0597">Phosphoprotein</keyword>
<dbReference type="GO" id="GO:0005886">
    <property type="term" value="C:plasma membrane"/>
    <property type="evidence" value="ECO:0007669"/>
    <property type="project" value="UniProtKB-SubCell"/>
</dbReference>
<comment type="cofactor">
    <cofactor evidence="13">
        <name>Zn(2+)</name>
        <dbReference type="ChEBI" id="CHEBI:29105"/>
    </cofactor>
    <text evidence="13">Binds 2 Zn(2+) ions.</text>
</comment>
<comment type="subcellular location">
    <subcellularLocation>
        <location evidence="1">Cell membrane</location>
        <topology evidence="1">Lipid-anchor</topology>
        <topology evidence="1">GPI-anchor</topology>
    </subcellularLocation>
</comment>
<protein>
    <submittedName>
        <fullName evidence="15">Alkaline phosphatase</fullName>
    </submittedName>
</protein>
<dbReference type="AlphaFoldDB" id="A0A3N0V1G3"/>
<keyword evidence="6" id="KW-0378">Hydrolase</keyword>
<sequence>MASKITSSGISSLLGGIIFISAITVHAEPAVRGPEQVQDWQKTGLAFLQTAAAQQTINKTAKNIILFVGDGMGLSTVTAARILQGQQQGKPGEENQLAFERFPYLALSKTYSWDQQTPDSAPTMTAIVTGYKAREGMLSVNHLTARAECDAAKISANSLPTLLEQSAQAGKATGIVTTTRITHATPAANYAHTAMRDWEADSDLPPRCGVKDIARQLIEASPAVRNSLKVVLGGGRAKFMRVDQLDPEYPNKRGARKDGRDLLAEWQALHQQGVYVTDNKGFKAADSARFDTLLGLFEPSHMQYEADRLADKAGEPSLTEMTEKAIQRLQRSPKGYFLQIEAGRIDHAHHAGNAKRALLDTIMLSDAVARARAMTSVEDTLIIVTADHSHTLTLAGYPHRGNPILGVVKDVPEQDGAPVSESKDELGLNYTTLGYANGPGAQHPRHAITAADSEDVEYQQAALVPLKSETHGGEDVAIFASGPQAHLFRGVMEQNWIYYVMRHAFGF</sequence>
<comment type="cofactor">
    <cofactor evidence="13">
        <name>Mg(2+)</name>
        <dbReference type="ChEBI" id="CHEBI:18420"/>
    </cofactor>
    <text evidence="13">Binds 1 Mg(2+) ion.</text>
</comment>
<feature type="binding site" evidence="13">
    <location>
        <position position="387"/>
    </location>
    <ligand>
        <name>Zn(2+)</name>
        <dbReference type="ChEBI" id="CHEBI:29105"/>
        <label>2</label>
    </ligand>
</feature>
<keyword evidence="7 13" id="KW-0862">Zinc</keyword>
<keyword evidence="4" id="KW-0336">GPI-anchor</keyword>
<evidence type="ECO:0000256" key="4">
    <source>
        <dbReference type="ARBA" id="ARBA00022622"/>
    </source>
</evidence>
<evidence type="ECO:0000256" key="12">
    <source>
        <dbReference type="PIRSR" id="PIRSR601952-1"/>
    </source>
</evidence>
<evidence type="ECO:0000256" key="10">
    <source>
        <dbReference type="ARBA" id="ARBA00023180"/>
    </source>
</evidence>
<dbReference type="RefSeq" id="WP_123237356.1">
    <property type="nucleotide sequence ID" value="NZ_RJVP01000003.1"/>
</dbReference>
<name>A0A3N0V1G3_9PROT</name>
<dbReference type="InterPro" id="IPR017850">
    <property type="entry name" value="Alkaline_phosphatase_core_sf"/>
</dbReference>
<feature type="binding site" evidence="13">
    <location>
        <position position="471"/>
    </location>
    <ligand>
        <name>Zn(2+)</name>
        <dbReference type="ChEBI" id="CHEBI:29105"/>
        <label>2</label>
    </ligand>
</feature>
<gene>
    <name evidence="15" type="ORF">ED236_07605</name>
</gene>
<dbReference type="PANTHER" id="PTHR11596">
    <property type="entry name" value="ALKALINE PHOSPHATASE"/>
    <property type="match status" value="1"/>
</dbReference>
<feature type="binding site" evidence="13">
    <location>
        <position position="70"/>
    </location>
    <ligand>
        <name>Zn(2+)</name>
        <dbReference type="ChEBI" id="CHEBI:29105"/>
        <label>2</label>
    </ligand>
</feature>
<evidence type="ECO:0000256" key="2">
    <source>
        <dbReference type="ARBA" id="ARBA00022475"/>
    </source>
</evidence>
<comment type="similarity">
    <text evidence="14">Belongs to the alkaline phosphatase family.</text>
</comment>
<dbReference type="GO" id="GO:0004035">
    <property type="term" value="F:alkaline phosphatase activity"/>
    <property type="evidence" value="ECO:0007669"/>
    <property type="project" value="TreeGrafter"/>
</dbReference>
<keyword evidence="11" id="KW-0449">Lipoprotein</keyword>
<evidence type="ECO:0000313" key="16">
    <source>
        <dbReference type="Proteomes" id="UP000275137"/>
    </source>
</evidence>